<keyword evidence="2" id="KW-0436">Ligase</keyword>
<evidence type="ECO:0000313" key="2">
    <source>
        <dbReference type="EMBL" id="EQD69217.1"/>
    </source>
</evidence>
<name>T1BHU2_9ZZZZ</name>
<dbReference type="GO" id="GO:0016874">
    <property type="term" value="F:ligase activity"/>
    <property type="evidence" value="ECO:0007669"/>
    <property type="project" value="UniProtKB-KW"/>
</dbReference>
<dbReference type="InterPro" id="IPR008988">
    <property type="entry name" value="Transcriptional_repressor_C"/>
</dbReference>
<evidence type="ECO:0000259" key="1">
    <source>
        <dbReference type="Pfam" id="PF02237"/>
    </source>
</evidence>
<reference evidence="2" key="2">
    <citation type="journal article" date="2014" name="ISME J.">
        <title>Microbial stratification in low pH oxic and suboxic macroscopic growths along an acid mine drainage.</title>
        <authorList>
            <person name="Mendez-Garcia C."/>
            <person name="Mesa V."/>
            <person name="Sprenger R.R."/>
            <person name="Richter M."/>
            <person name="Diez M.S."/>
            <person name="Solano J."/>
            <person name="Bargiela R."/>
            <person name="Golyshina O.V."/>
            <person name="Manteca A."/>
            <person name="Ramos J.L."/>
            <person name="Gallego J.R."/>
            <person name="Llorente I."/>
            <person name="Martins Dos Santos V.A."/>
            <person name="Jensen O.N."/>
            <person name="Pelaez A.I."/>
            <person name="Sanchez J."/>
            <person name="Ferrer M."/>
        </authorList>
    </citation>
    <scope>NUCLEOTIDE SEQUENCE</scope>
</reference>
<dbReference type="SUPFAM" id="SSF50037">
    <property type="entry name" value="C-terminal domain of transcriptional repressors"/>
    <property type="match status" value="1"/>
</dbReference>
<sequence length="102" mass="10938">MGLPATDLVSAGVTLSRNVVAAAIIDEVTQGLCRFEREALRPFIEEWRVADVLRGTQIDVQTTAGVARGLARGIDLHGALLVETPQGVRRFISGEVTVRPVS</sequence>
<dbReference type="Pfam" id="PF02237">
    <property type="entry name" value="BPL_C"/>
    <property type="match status" value="1"/>
</dbReference>
<organism evidence="2">
    <name type="scientific">mine drainage metagenome</name>
    <dbReference type="NCBI Taxonomy" id="410659"/>
    <lineage>
        <taxon>unclassified sequences</taxon>
        <taxon>metagenomes</taxon>
        <taxon>ecological metagenomes</taxon>
    </lineage>
</organism>
<dbReference type="Gene3D" id="2.30.30.100">
    <property type="match status" value="1"/>
</dbReference>
<protein>
    <submittedName>
        <fullName evidence="2">Biotin--protein ligase</fullName>
    </submittedName>
</protein>
<reference evidence="2" key="1">
    <citation type="submission" date="2013-08" db="EMBL/GenBank/DDBJ databases">
        <authorList>
            <person name="Mendez C."/>
            <person name="Richter M."/>
            <person name="Ferrer M."/>
            <person name="Sanchez J."/>
        </authorList>
    </citation>
    <scope>NUCLEOTIDE SEQUENCE</scope>
</reference>
<feature type="domain" description="Biotin protein ligase C-terminal" evidence="1">
    <location>
        <begin position="57"/>
        <end position="98"/>
    </location>
</feature>
<dbReference type="AlphaFoldDB" id="T1BHU2"/>
<proteinExistence type="predicted"/>
<accession>T1BHU2</accession>
<dbReference type="EMBL" id="AUZX01005056">
    <property type="protein sequence ID" value="EQD69217.1"/>
    <property type="molecule type" value="Genomic_DNA"/>
</dbReference>
<dbReference type="InterPro" id="IPR003142">
    <property type="entry name" value="BPL_C"/>
</dbReference>
<gene>
    <name evidence="2" type="ORF">B1A_06993</name>
</gene>
<comment type="caution">
    <text evidence="2">The sequence shown here is derived from an EMBL/GenBank/DDBJ whole genome shotgun (WGS) entry which is preliminary data.</text>
</comment>